<feature type="compositionally biased region" description="Basic residues" evidence="1">
    <location>
        <begin position="219"/>
        <end position="228"/>
    </location>
</feature>
<feature type="compositionally biased region" description="Basic and acidic residues" evidence="1">
    <location>
        <begin position="266"/>
        <end position="282"/>
    </location>
</feature>
<dbReference type="EMBL" id="JAHXZJ010001119">
    <property type="protein sequence ID" value="KAH0553636.1"/>
    <property type="molecule type" value="Genomic_DNA"/>
</dbReference>
<evidence type="ECO:0000313" key="3">
    <source>
        <dbReference type="Proteomes" id="UP000826195"/>
    </source>
</evidence>
<gene>
    <name evidence="2" type="ORF">KQX54_002997</name>
</gene>
<feature type="compositionally biased region" description="Basic and acidic residues" evidence="1">
    <location>
        <begin position="421"/>
        <end position="431"/>
    </location>
</feature>
<feature type="compositionally biased region" description="Basic residues" evidence="1">
    <location>
        <begin position="464"/>
        <end position="473"/>
    </location>
</feature>
<comment type="caution">
    <text evidence="2">The sequence shown here is derived from an EMBL/GenBank/DDBJ whole genome shotgun (WGS) entry which is preliminary data.</text>
</comment>
<feature type="compositionally biased region" description="Polar residues" evidence="1">
    <location>
        <begin position="283"/>
        <end position="293"/>
    </location>
</feature>
<dbReference type="AlphaFoldDB" id="A0AAV7I504"/>
<feature type="region of interest" description="Disordered" evidence="1">
    <location>
        <begin position="51"/>
        <end position="78"/>
    </location>
</feature>
<feature type="compositionally biased region" description="Polar residues" evidence="1">
    <location>
        <begin position="388"/>
        <end position="398"/>
    </location>
</feature>
<feature type="compositionally biased region" description="Low complexity" evidence="1">
    <location>
        <begin position="87"/>
        <end position="100"/>
    </location>
</feature>
<reference evidence="2 3" key="1">
    <citation type="journal article" date="2021" name="J. Hered.">
        <title>A chromosome-level genome assembly of the parasitoid wasp, Cotesia glomerata (Hymenoptera: Braconidae).</title>
        <authorList>
            <person name="Pinto B.J."/>
            <person name="Weis J.J."/>
            <person name="Gamble T."/>
            <person name="Ode P.J."/>
            <person name="Paul R."/>
            <person name="Zaspel J.M."/>
        </authorList>
    </citation>
    <scope>NUCLEOTIDE SEQUENCE [LARGE SCALE GENOMIC DNA]</scope>
    <source>
        <strain evidence="2">CgM1</strain>
    </source>
</reference>
<evidence type="ECO:0000256" key="1">
    <source>
        <dbReference type="SAM" id="MobiDB-lite"/>
    </source>
</evidence>
<feature type="compositionally biased region" description="Low complexity" evidence="1">
    <location>
        <begin position="254"/>
        <end position="265"/>
    </location>
</feature>
<name>A0AAV7I504_COTGL</name>
<dbReference type="Proteomes" id="UP000826195">
    <property type="component" value="Unassembled WGS sequence"/>
</dbReference>
<protein>
    <submittedName>
        <fullName evidence="2">Uncharacterized protein</fullName>
    </submittedName>
</protein>
<feature type="region of interest" description="Disordered" evidence="1">
    <location>
        <begin position="112"/>
        <end position="238"/>
    </location>
</feature>
<feature type="compositionally biased region" description="Basic and acidic residues" evidence="1">
    <location>
        <begin position="149"/>
        <end position="171"/>
    </location>
</feature>
<feature type="region of interest" description="Disordered" evidence="1">
    <location>
        <begin position="83"/>
        <end position="102"/>
    </location>
</feature>
<accession>A0AAV7I504</accession>
<feature type="region of interest" description="Disordered" evidence="1">
    <location>
        <begin position="250"/>
        <end position="303"/>
    </location>
</feature>
<evidence type="ECO:0000313" key="2">
    <source>
        <dbReference type="EMBL" id="KAH0553636.1"/>
    </source>
</evidence>
<feature type="compositionally biased region" description="Polar residues" evidence="1">
    <location>
        <begin position="172"/>
        <end position="182"/>
    </location>
</feature>
<feature type="compositionally biased region" description="Low complexity" evidence="1">
    <location>
        <begin position="325"/>
        <end position="336"/>
    </location>
</feature>
<feature type="compositionally biased region" description="Low complexity" evidence="1">
    <location>
        <begin position="481"/>
        <end position="501"/>
    </location>
</feature>
<feature type="region of interest" description="Disordered" evidence="1">
    <location>
        <begin position="582"/>
        <end position="603"/>
    </location>
</feature>
<feature type="compositionally biased region" description="Polar residues" evidence="1">
    <location>
        <begin position="137"/>
        <end position="147"/>
    </location>
</feature>
<feature type="compositionally biased region" description="Basic and acidic residues" evidence="1">
    <location>
        <begin position="445"/>
        <end position="461"/>
    </location>
</feature>
<feature type="compositionally biased region" description="Low complexity" evidence="1">
    <location>
        <begin position="346"/>
        <end position="359"/>
    </location>
</feature>
<organism evidence="2 3">
    <name type="scientific">Cotesia glomerata</name>
    <name type="common">Lepidopteran parasitic wasp</name>
    <name type="synonym">Apanteles glomeratus</name>
    <dbReference type="NCBI Taxonomy" id="32391"/>
    <lineage>
        <taxon>Eukaryota</taxon>
        <taxon>Metazoa</taxon>
        <taxon>Ecdysozoa</taxon>
        <taxon>Arthropoda</taxon>
        <taxon>Hexapoda</taxon>
        <taxon>Insecta</taxon>
        <taxon>Pterygota</taxon>
        <taxon>Neoptera</taxon>
        <taxon>Endopterygota</taxon>
        <taxon>Hymenoptera</taxon>
        <taxon>Apocrita</taxon>
        <taxon>Ichneumonoidea</taxon>
        <taxon>Braconidae</taxon>
        <taxon>Microgastrinae</taxon>
        <taxon>Cotesia</taxon>
    </lineage>
</organism>
<sequence>MTAICFVCNLPILSHQVGLVWQGGNGWDDLMREQVEELTLKHRLGRRDSAAQIGAPLSPPNETQECSPTHHGRRRRSSLADILRDWSSGGSSNKNKSGNKLCRRETLADIAKSLPWSRQQTTDGHAASMRKRRESSVDSGIKSSVTGKSRRDSAISDLKNDFAKLWNKKEQPQQPTVISPTPTGRRGSSESRYSRRGSGESARTRRDSVVGGPAGERKHQCRHHKRKQSQQSQISLDAGAITPTKYYRMDQRPSASSTDSSASAAVREHLEAQRSLSERQESKNFLTPETKSFGTDPKPPSMENIKAEKNYLTLEPGMNTPTIIMSSTTPPSISPTLNNLPLPGASMSGGLSPVGSPSVHNTPSHPLLTTRRDSTTQCYYGKGKEVSSSKLSRLTRQAATIDESPSGRRSSQPTLSPDPDDGGRKARRDSLSPDSASYSRRRDSKSHLSPDRNTAEKRDFSPNRQRRPSRLRRQSTTIIGRPARSPDSSSCSSRDPSPCARGLGSIQHAPIIRRQSTTEEILMSRGFRRQSTTEEMIRCRNFRRQSSQSDDTVQRYRGRRDSSAQITDGTFQSMTVETSSTFFDSGTQTDKTLENDSDTSIFH</sequence>
<feature type="region of interest" description="Disordered" evidence="1">
    <location>
        <begin position="325"/>
        <end position="503"/>
    </location>
</feature>
<keyword evidence="3" id="KW-1185">Reference proteome</keyword>
<proteinExistence type="predicted"/>